<dbReference type="RefSeq" id="WP_283383769.1">
    <property type="nucleotide sequence ID" value="NZ_JASHIE010000027.1"/>
</dbReference>
<evidence type="ECO:0000313" key="1">
    <source>
        <dbReference type="EMBL" id="MDI9877756.1"/>
    </source>
</evidence>
<dbReference type="EMBL" id="JASHIE010000027">
    <property type="protein sequence ID" value="MDI9877756.1"/>
    <property type="molecule type" value="Genomic_DNA"/>
</dbReference>
<evidence type="ECO:0000313" key="2">
    <source>
        <dbReference type="Proteomes" id="UP001225761"/>
    </source>
</evidence>
<accession>A0ABT6Z9E3</accession>
<reference evidence="1 2" key="1">
    <citation type="submission" date="2023-05" db="EMBL/GenBank/DDBJ databases">
        <title>Novel species of genus Flectobacillus isolated from stream in China.</title>
        <authorList>
            <person name="Lu H."/>
        </authorList>
    </citation>
    <scope>NUCLEOTIDE SEQUENCE [LARGE SCALE GENOMIC DNA]</scope>
    <source>
        <strain evidence="1 2">LFS242W</strain>
    </source>
</reference>
<evidence type="ECO:0008006" key="3">
    <source>
        <dbReference type="Google" id="ProtNLM"/>
    </source>
</evidence>
<keyword evidence="2" id="KW-1185">Reference proteome</keyword>
<organism evidence="1 2">
    <name type="scientific">Flectobacillus rivi</name>
    <dbReference type="NCBI Taxonomy" id="2984209"/>
    <lineage>
        <taxon>Bacteria</taxon>
        <taxon>Pseudomonadati</taxon>
        <taxon>Bacteroidota</taxon>
        <taxon>Cytophagia</taxon>
        <taxon>Cytophagales</taxon>
        <taxon>Flectobacillaceae</taxon>
        <taxon>Flectobacillus</taxon>
    </lineage>
</organism>
<name>A0ABT6Z9E3_9BACT</name>
<protein>
    <recommendedName>
        <fullName evidence="3">DUF4274 domain-containing protein</fullName>
    </recommendedName>
</protein>
<sequence length="194" mass="23030">MIFKSPTLHKPCALGNILKNPMNKIEGIQDKSDYEDYWDFINFHIDGYWLDEKLDELYPDNSFKGLIPTLVYWLEREDEKAVVWERILPNENETTICPILMCPDDNDFSCTLIVAEIRNCGNSIQWKQIGIDNTEDWDAEKVGSTVNWFDKFHELNFSKQDYLTMLETFKQRLPIDKLRIESHIKEWNDKKTND</sequence>
<proteinExistence type="predicted"/>
<gene>
    <name evidence="1" type="ORF">QM481_24650</name>
</gene>
<dbReference type="Proteomes" id="UP001225761">
    <property type="component" value="Unassembled WGS sequence"/>
</dbReference>
<comment type="caution">
    <text evidence="1">The sequence shown here is derived from an EMBL/GenBank/DDBJ whole genome shotgun (WGS) entry which is preliminary data.</text>
</comment>